<proteinExistence type="predicted"/>
<organism evidence="1 2">
    <name type="scientific">Tenacibaculum skagerrakense</name>
    <dbReference type="NCBI Taxonomy" id="186571"/>
    <lineage>
        <taxon>Bacteria</taxon>
        <taxon>Pseudomonadati</taxon>
        <taxon>Bacteroidota</taxon>
        <taxon>Flavobacteriia</taxon>
        <taxon>Flavobacteriales</taxon>
        <taxon>Flavobacteriaceae</taxon>
        <taxon>Tenacibaculum</taxon>
    </lineage>
</organism>
<dbReference type="SUPFAM" id="SSF69304">
    <property type="entry name" value="Tricorn protease N-terminal domain"/>
    <property type="match status" value="1"/>
</dbReference>
<dbReference type="Gene3D" id="2.120.10.30">
    <property type="entry name" value="TolB, C-terminal domain"/>
    <property type="match status" value="1"/>
</dbReference>
<comment type="caution">
    <text evidence="1">The sequence shown here is derived from an EMBL/GenBank/DDBJ whole genome shotgun (WGS) entry which is preliminary data.</text>
</comment>
<dbReference type="PANTHER" id="PTHR36842:SF1">
    <property type="entry name" value="PROTEIN TOLB"/>
    <property type="match status" value="1"/>
</dbReference>
<keyword evidence="2" id="KW-1185">Reference proteome</keyword>
<dbReference type="OrthoDB" id="9797498at2"/>
<dbReference type="PANTHER" id="PTHR36842">
    <property type="entry name" value="PROTEIN TOLB HOMOLOG"/>
    <property type="match status" value="1"/>
</dbReference>
<evidence type="ECO:0008006" key="3">
    <source>
        <dbReference type="Google" id="ProtNLM"/>
    </source>
</evidence>
<sequence length="286" mass="32626">MKKILGLLLFPVLSWAQTNTEIHLFDITSENGELKVVNGKNISNNEGYDSQPHFYNDNLVLFASTRNGQTDIAKYNIRDSKLSYINNTPQGGEYSPQKIPNSKNVSAVRLDNDGKQRFYEYNFKTGKDKELIKDLVVAYPMWYDKNTVICSAIVNDSLQLFVSDIKKKTNTLIAKEVGRSFHKIPNSKLVSFMKKNGENWEIWSLNPDSKETKFITSTGKTQDICWLPNGSILIPNNNAIYQFNPSKDKNWSLFHRFSDENINNISRITVNSIGTKLAITAEVRLK</sequence>
<evidence type="ECO:0000313" key="2">
    <source>
        <dbReference type="Proteomes" id="UP000294564"/>
    </source>
</evidence>
<accession>A0A4R2NT32</accession>
<reference evidence="1 2" key="1">
    <citation type="submission" date="2019-03" db="EMBL/GenBank/DDBJ databases">
        <title>Genomic Encyclopedia of Type Strains, Phase IV (KMG-IV): sequencing the most valuable type-strain genomes for metagenomic binning, comparative biology and taxonomic classification.</title>
        <authorList>
            <person name="Goeker M."/>
        </authorList>
    </citation>
    <scope>NUCLEOTIDE SEQUENCE [LARGE SCALE GENOMIC DNA]</scope>
    <source>
        <strain evidence="1 2">DSM 14836</strain>
    </source>
</reference>
<dbReference type="Proteomes" id="UP000294564">
    <property type="component" value="Unassembled WGS sequence"/>
</dbReference>
<dbReference type="EMBL" id="SLXM01000005">
    <property type="protein sequence ID" value="TCP24644.1"/>
    <property type="molecule type" value="Genomic_DNA"/>
</dbReference>
<protein>
    <recommendedName>
        <fullName evidence="3">WD40 repeat protein</fullName>
    </recommendedName>
</protein>
<name>A0A4R2NT32_9FLAO</name>
<dbReference type="AlphaFoldDB" id="A0A4R2NT32"/>
<dbReference type="RefSeq" id="WP_132794703.1">
    <property type="nucleotide sequence ID" value="NZ_SLXM01000005.1"/>
</dbReference>
<evidence type="ECO:0000313" key="1">
    <source>
        <dbReference type="EMBL" id="TCP24644.1"/>
    </source>
</evidence>
<dbReference type="InterPro" id="IPR011042">
    <property type="entry name" value="6-blade_b-propeller_TolB-like"/>
</dbReference>
<gene>
    <name evidence="1" type="ORF">EV195_10575</name>
</gene>